<keyword evidence="3" id="KW-1185">Reference proteome</keyword>
<sequence length="333" mass="38277">MVNKILLDEYPLLVLPRLATLIGLNESIFLQQLHYWLLSKNAKNMDGKDWVFNTYSDWQKQFPFWSAKTIQRIITQLENRGLIITTTEYNTSKIDKTKWYTINYKKLEELVGESEIRQKAKENRQEKPSTEQNDLSTGQVDLSTGQVDLSTGQVDLSTGQVDLSTGQVDLSMRTSCPDKKYLCNIYNINTTETTTENNNQSVSQISNVSNIRGKNGNSDGRTDGFSFDKRRWELIKEQICLCDFDPEDQVIIETAITGLLSGDYDNKKPRAVIYSILEKLDALSVERALSSYQKIDYREKITNPIRYFQQCLLNSQAEEVLEKKRFALQFSGP</sequence>
<feature type="compositionally biased region" description="Basic and acidic residues" evidence="1">
    <location>
        <begin position="118"/>
        <end position="129"/>
    </location>
</feature>
<name>A0A7G6DZV3_THEFR</name>
<feature type="region of interest" description="Disordered" evidence="1">
    <location>
        <begin position="118"/>
        <end position="140"/>
    </location>
</feature>
<dbReference type="EMBL" id="CP045798">
    <property type="protein sequence ID" value="QNB45357.1"/>
    <property type="molecule type" value="Genomic_DNA"/>
</dbReference>
<dbReference type="KEGG" id="tfr:BR63_02940"/>
<dbReference type="OrthoDB" id="1794688at2"/>
<evidence type="ECO:0000313" key="3">
    <source>
        <dbReference type="Proteomes" id="UP000515847"/>
    </source>
</evidence>
<dbReference type="RefSeq" id="WP_051966247.1">
    <property type="nucleotide sequence ID" value="NZ_CP045798.1"/>
</dbReference>
<proteinExistence type="predicted"/>
<evidence type="ECO:0000256" key="1">
    <source>
        <dbReference type="SAM" id="MobiDB-lite"/>
    </source>
</evidence>
<protein>
    <recommendedName>
        <fullName evidence="4">Replication protein</fullName>
    </recommendedName>
</protein>
<reference evidence="2 3" key="1">
    <citation type="journal article" date="2019" name="Front. Microbiol.">
        <title>Thermoanaerosceptrum fracticalcis gen. nov. sp. nov., a Novel Fumarate-Fermenting Microorganism From a Deep Fractured Carbonate Aquifer of the US Great Basin.</title>
        <authorList>
            <person name="Hamilton-Brehm S.D."/>
            <person name="Stewart L.E."/>
            <person name="Zavarin M."/>
            <person name="Caldwell M."/>
            <person name="Lawson P.A."/>
            <person name="Onstott T.C."/>
            <person name="Grzymski J."/>
            <person name="Neveux I."/>
            <person name="Lollar B.S."/>
            <person name="Russell C.E."/>
            <person name="Moser D.P."/>
        </authorList>
    </citation>
    <scope>NUCLEOTIDE SEQUENCE [LARGE SCALE GENOMIC DNA]</scope>
    <source>
        <strain evidence="2 3">DRI-13</strain>
    </source>
</reference>
<dbReference type="Proteomes" id="UP000515847">
    <property type="component" value="Chromosome"/>
</dbReference>
<organism evidence="2 3">
    <name type="scientific">Thermanaerosceptrum fracticalcis</name>
    <dbReference type="NCBI Taxonomy" id="1712410"/>
    <lineage>
        <taxon>Bacteria</taxon>
        <taxon>Bacillati</taxon>
        <taxon>Bacillota</taxon>
        <taxon>Clostridia</taxon>
        <taxon>Eubacteriales</taxon>
        <taxon>Peptococcaceae</taxon>
        <taxon>Thermanaerosceptrum</taxon>
    </lineage>
</organism>
<dbReference type="AlphaFoldDB" id="A0A7G6DZV3"/>
<feature type="compositionally biased region" description="Polar residues" evidence="1">
    <location>
        <begin position="130"/>
        <end position="140"/>
    </location>
</feature>
<accession>A0A7G6DZV3</accession>
<evidence type="ECO:0000313" key="2">
    <source>
        <dbReference type="EMBL" id="QNB45357.1"/>
    </source>
</evidence>
<gene>
    <name evidence="2" type="ORF">BR63_02940</name>
</gene>
<evidence type="ECO:0008006" key="4">
    <source>
        <dbReference type="Google" id="ProtNLM"/>
    </source>
</evidence>